<protein>
    <submittedName>
        <fullName evidence="1">Uncharacterized protein</fullName>
    </submittedName>
</protein>
<proteinExistence type="predicted"/>
<organism evidence="1">
    <name type="scientific">marine metagenome</name>
    <dbReference type="NCBI Taxonomy" id="408172"/>
    <lineage>
        <taxon>unclassified sequences</taxon>
        <taxon>metagenomes</taxon>
        <taxon>ecological metagenomes</taxon>
    </lineage>
</organism>
<reference evidence="1" key="1">
    <citation type="submission" date="2018-05" db="EMBL/GenBank/DDBJ databases">
        <authorList>
            <person name="Lanie J.A."/>
            <person name="Ng W.-L."/>
            <person name="Kazmierczak K.M."/>
            <person name="Andrzejewski T.M."/>
            <person name="Davidsen T.M."/>
            <person name="Wayne K.J."/>
            <person name="Tettelin H."/>
            <person name="Glass J.I."/>
            <person name="Rusch D."/>
            <person name="Podicherti R."/>
            <person name="Tsui H.-C.T."/>
            <person name="Winkler M.E."/>
        </authorList>
    </citation>
    <scope>NUCLEOTIDE SEQUENCE</scope>
</reference>
<feature type="non-terminal residue" evidence="1">
    <location>
        <position position="1"/>
    </location>
</feature>
<gene>
    <name evidence="1" type="ORF">METZ01_LOCUS468355</name>
</gene>
<evidence type="ECO:0000313" key="1">
    <source>
        <dbReference type="EMBL" id="SVE15501.1"/>
    </source>
</evidence>
<dbReference type="InterPro" id="IPR029475">
    <property type="entry name" value="DUF6807"/>
</dbReference>
<dbReference type="EMBL" id="UINC01197823">
    <property type="protein sequence ID" value="SVE15501.1"/>
    <property type="molecule type" value="Genomic_DNA"/>
</dbReference>
<name>A0A383B6K1_9ZZZZ</name>
<dbReference type="Pfam" id="PF14100">
    <property type="entry name" value="DUF6807"/>
    <property type="match status" value="1"/>
</dbReference>
<dbReference type="AlphaFoldDB" id="A0A383B6K1"/>
<accession>A0A383B6K1</accession>
<sequence>KNPRHPTTWHARDYGLVAANPFGKRYFKAGDGALTLQKGETVTFAYRFFFHEDSNEKIDIPTHYKTWGESYRHKANFK</sequence>